<accession>A0AAV0VME8</accession>
<organism evidence="1 2">
    <name type="scientific">Macrosiphum euphorbiae</name>
    <name type="common">potato aphid</name>
    <dbReference type="NCBI Taxonomy" id="13131"/>
    <lineage>
        <taxon>Eukaryota</taxon>
        <taxon>Metazoa</taxon>
        <taxon>Ecdysozoa</taxon>
        <taxon>Arthropoda</taxon>
        <taxon>Hexapoda</taxon>
        <taxon>Insecta</taxon>
        <taxon>Pterygota</taxon>
        <taxon>Neoptera</taxon>
        <taxon>Paraneoptera</taxon>
        <taxon>Hemiptera</taxon>
        <taxon>Sternorrhyncha</taxon>
        <taxon>Aphidomorpha</taxon>
        <taxon>Aphidoidea</taxon>
        <taxon>Aphididae</taxon>
        <taxon>Macrosiphini</taxon>
        <taxon>Macrosiphum</taxon>
    </lineage>
</organism>
<keyword evidence="2" id="KW-1185">Reference proteome</keyword>
<dbReference type="Proteomes" id="UP001160148">
    <property type="component" value="Unassembled WGS sequence"/>
</dbReference>
<reference evidence="1 2" key="1">
    <citation type="submission" date="2023-01" db="EMBL/GenBank/DDBJ databases">
        <authorList>
            <person name="Whitehead M."/>
        </authorList>
    </citation>
    <scope>NUCLEOTIDE SEQUENCE [LARGE SCALE GENOMIC DNA]</scope>
</reference>
<evidence type="ECO:0000313" key="1">
    <source>
        <dbReference type="EMBL" id="CAI6344377.1"/>
    </source>
</evidence>
<name>A0AAV0VME8_9HEMI</name>
<evidence type="ECO:0000313" key="2">
    <source>
        <dbReference type="Proteomes" id="UP001160148"/>
    </source>
</evidence>
<comment type="caution">
    <text evidence="1">The sequence shown here is derived from an EMBL/GenBank/DDBJ whole genome shotgun (WGS) entry which is preliminary data.</text>
</comment>
<sequence>MVYNSIPPRGSLVFFKEEHKRTQTTTVFIFAFTTVFRVKRSRYYDAFSIENFVSILTSHGLYVGRTVYNRRCAGGNAESGWIEYMAQHMNVWFMVTK</sequence>
<proteinExistence type="predicted"/>
<dbReference type="EMBL" id="CARXXK010000001">
    <property type="protein sequence ID" value="CAI6344377.1"/>
    <property type="molecule type" value="Genomic_DNA"/>
</dbReference>
<protein>
    <submittedName>
        <fullName evidence="1">Uncharacterized protein</fullName>
    </submittedName>
</protein>
<dbReference type="AlphaFoldDB" id="A0AAV0VME8"/>
<gene>
    <name evidence="1" type="ORF">MEUPH1_LOCUS1516</name>
</gene>